<dbReference type="PANTHER" id="PTHR47657">
    <property type="entry name" value="STEROL REGULATORY ELEMENT-BINDING PROTEIN ECM22"/>
    <property type="match status" value="1"/>
</dbReference>
<dbReference type="GeneID" id="81358663"/>
<keyword evidence="2" id="KW-1185">Reference proteome</keyword>
<dbReference type="RefSeq" id="XP_056473050.1">
    <property type="nucleotide sequence ID" value="XM_056619684.1"/>
</dbReference>
<dbReference type="AlphaFoldDB" id="A0A9W9F7G8"/>
<sequence length="278" mass="31533">MNGLKEAIRNSSKENWDPILATSILLSWQSTERRVWMSLRSGLITILNTLDPRWKEGSELARYLESQLAPTSTGSVMMAGTQFQENVALLDYVIASLRNVPISVFHNQEYYSRAEELLNFTLNFRKDIFMISSDEAFKRVQQLREWLFWLPAAMIRGHDCDTYALSILTQFFCVGICLDPLLPDIGGAYLAPVSIGPLEDICRIICFRAASNPLAAHLHLASVLVELPRHIVNKFKNRLNWAPHHLRSTEISSAPIVTSIPAARPPDFHRQSILHHLS</sequence>
<protein>
    <submittedName>
        <fullName evidence="1">Uncharacterized protein</fullName>
    </submittedName>
</protein>
<evidence type="ECO:0000313" key="2">
    <source>
        <dbReference type="Proteomes" id="UP001149074"/>
    </source>
</evidence>
<dbReference type="OrthoDB" id="1924260at2759"/>
<reference evidence="1" key="2">
    <citation type="journal article" date="2023" name="IMA Fungus">
        <title>Comparative genomic study of the Penicillium genus elucidates a diverse pangenome and 15 lateral gene transfer events.</title>
        <authorList>
            <person name="Petersen C."/>
            <person name="Sorensen T."/>
            <person name="Nielsen M.R."/>
            <person name="Sondergaard T.E."/>
            <person name="Sorensen J.L."/>
            <person name="Fitzpatrick D.A."/>
            <person name="Frisvad J.C."/>
            <person name="Nielsen K.L."/>
        </authorList>
    </citation>
    <scope>NUCLEOTIDE SEQUENCE</scope>
    <source>
        <strain evidence="1">IBT 30761</strain>
    </source>
</reference>
<dbReference type="InterPro" id="IPR052400">
    <property type="entry name" value="Zn2-C6_fungal_TF"/>
</dbReference>
<dbReference type="Proteomes" id="UP001149074">
    <property type="component" value="Unassembled WGS sequence"/>
</dbReference>
<gene>
    <name evidence="1" type="ORF">N7532_007191</name>
</gene>
<reference evidence="1" key="1">
    <citation type="submission" date="2022-11" db="EMBL/GenBank/DDBJ databases">
        <authorList>
            <person name="Petersen C."/>
        </authorList>
    </citation>
    <scope>NUCLEOTIDE SEQUENCE</scope>
    <source>
        <strain evidence="1">IBT 30761</strain>
    </source>
</reference>
<dbReference type="GO" id="GO:0000981">
    <property type="term" value="F:DNA-binding transcription factor activity, RNA polymerase II-specific"/>
    <property type="evidence" value="ECO:0007669"/>
    <property type="project" value="TreeGrafter"/>
</dbReference>
<comment type="caution">
    <text evidence="1">The sequence shown here is derived from an EMBL/GenBank/DDBJ whole genome shotgun (WGS) entry which is preliminary data.</text>
</comment>
<evidence type="ECO:0000313" key="1">
    <source>
        <dbReference type="EMBL" id="KAJ5094900.1"/>
    </source>
</evidence>
<proteinExistence type="predicted"/>
<dbReference type="EMBL" id="JAPQKI010000006">
    <property type="protein sequence ID" value="KAJ5094900.1"/>
    <property type="molecule type" value="Genomic_DNA"/>
</dbReference>
<dbReference type="PANTHER" id="PTHR47657:SF12">
    <property type="entry name" value="ZN(II)2CYS6 TRANSCRIPTION FACTOR (EUROFUNG)"/>
    <property type="match status" value="1"/>
</dbReference>
<accession>A0A9W9F7G8</accession>
<organism evidence="1 2">
    <name type="scientific">Penicillium argentinense</name>
    <dbReference type="NCBI Taxonomy" id="1131581"/>
    <lineage>
        <taxon>Eukaryota</taxon>
        <taxon>Fungi</taxon>
        <taxon>Dikarya</taxon>
        <taxon>Ascomycota</taxon>
        <taxon>Pezizomycotina</taxon>
        <taxon>Eurotiomycetes</taxon>
        <taxon>Eurotiomycetidae</taxon>
        <taxon>Eurotiales</taxon>
        <taxon>Aspergillaceae</taxon>
        <taxon>Penicillium</taxon>
    </lineage>
</organism>
<name>A0A9W9F7G8_9EURO</name>